<protein>
    <recommendedName>
        <fullName evidence="6">U3 small nucleolar RNA-associated protein 8</fullName>
    </recommendedName>
</protein>
<evidence type="ECO:0000313" key="4">
    <source>
        <dbReference type="EMBL" id="KAH3664903.1"/>
    </source>
</evidence>
<dbReference type="AlphaFoldDB" id="A0A9P8P3J2"/>
<feature type="compositionally biased region" description="Basic and acidic residues" evidence="1">
    <location>
        <begin position="112"/>
        <end position="122"/>
    </location>
</feature>
<proteinExistence type="predicted"/>
<comment type="caution">
    <text evidence="4">The sequence shown here is derived from an EMBL/GenBank/DDBJ whole genome shotgun (WGS) entry which is preliminary data.</text>
</comment>
<evidence type="ECO:0000259" key="2">
    <source>
        <dbReference type="Pfam" id="PF10395"/>
    </source>
</evidence>
<dbReference type="Pfam" id="PF22542">
    <property type="entry name" value="Utp8_C"/>
    <property type="match status" value="1"/>
</dbReference>
<accession>A0A9P8P3J2</accession>
<feature type="domain" description="Utp8 beta-propeller" evidence="2">
    <location>
        <begin position="4"/>
        <end position="418"/>
    </location>
</feature>
<dbReference type="InterPro" id="IPR053881">
    <property type="entry name" value="Utp8_C"/>
</dbReference>
<evidence type="ECO:0000259" key="3">
    <source>
        <dbReference type="Pfam" id="PF22542"/>
    </source>
</evidence>
<dbReference type="Pfam" id="PF10395">
    <property type="entry name" value="Utp8_b_propeller"/>
    <property type="match status" value="1"/>
</dbReference>
<feature type="compositionally biased region" description="Basic and acidic residues" evidence="1">
    <location>
        <begin position="131"/>
        <end position="141"/>
    </location>
</feature>
<reference evidence="4" key="2">
    <citation type="submission" date="2021-01" db="EMBL/GenBank/DDBJ databases">
        <authorList>
            <person name="Schikora-Tamarit M.A."/>
        </authorList>
    </citation>
    <scope>NUCLEOTIDE SEQUENCE</scope>
    <source>
        <strain evidence="4">NCAIM Y.01608</strain>
    </source>
</reference>
<dbReference type="SUPFAM" id="SSF69322">
    <property type="entry name" value="Tricorn protease domain 2"/>
    <property type="match status" value="1"/>
</dbReference>
<organism evidence="4 5">
    <name type="scientific">Ogataea polymorpha</name>
    <dbReference type="NCBI Taxonomy" id="460523"/>
    <lineage>
        <taxon>Eukaryota</taxon>
        <taxon>Fungi</taxon>
        <taxon>Dikarya</taxon>
        <taxon>Ascomycota</taxon>
        <taxon>Saccharomycotina</taxon>
        <taxon>Pichiomycetes</taxon>
        <taxon>Pichiales</taxon>
        <taxon>Pichiaceae</taxon>
        <taxon>Ogataea</taxon>
    </lineage>
</organism>
<gene>
    <name evidence="4" type="ORF">OGATHE_003718</name>
</gene>
<keyword evidence="5" id="KW-1185">Reference proteome</keyword>
<feature type="region of interest" description="Disordered" evidence="1">
    <location>
        <begin position="112"/>
        <end position="141"/>
    </location>
</feature>
<dbReference type="Proteomes" id="UP000788993">
    <property type="component" value="Unassembled WGS sequence"/>
</dbReference>
<name>A0A9P8P3J2_9ASCO</name>
<dbReference type="InterPro" id="IPR018843">
    <property type="entry name" value="Utp8_b-prop"/>
</dbReference>
<reference evidence="4" key="1">
    <citation type="journal article" date="2021" name="Open Biol.">
        <title>Shared evolutionary footprints suggest mitochondrial oxidative damage underlies multiple complex I losses in fungi.</title>
        <authorList>
            <person name="Schikora-Tamarit M.A."/>
            <person name="Marcet-Houben M."/>
            <person name="Nosek J."/>
            <person name="Gabaldon T."/>
        </authorList>
    </citation>
    <scope>NUCLEOTIDE SEQUENCE</scope>
    <source>
        <strain evidence="4">NCAIM Y.01608</strain>
    </source>
</reference>
<feature type="domain" description="Utp8 C-terminal" evidence="3">
    <location>
        <begin position="428"/>
        <end position="761"/>
    </location>
</feature>
<evidence type="ECO:0008006" key="6">
    <source>
        <dbReference type="Google" id="ProtNLM"/>
    </source>
</evidence>
<sequence>MSVALWDPFMVTQLPRLPSKTNTASPCVISSIQSPLSTQFDFGVSGSFIGTYITKPTPKLIWSYSLSPQARVECLDSFIFEEAADREESRLLLAGINERKKSYMRIITYGRPKNESEDDKNTSESLSLYNEEERNTAEPEGLKEVRTKDVVLKQDLIGIKLSSSGRNAYTLSKNGSICIWAIKLEEEIEGEVIFELESGKKRDIVYHCFISTEELQIEKSENVESLLLTVEQSTGGLSVRVYAIEGSRVLEVSDSMVELHTSDSAQFCYDPAGKLLILENDEKMTLHVYSIPFTRKLKQIELIGIFDKEFAEQPISICPASTNRVLVSKGSTICLVDIQFEALLGSIDLYAKSKENTSKPPRTAILQTCVTVKGNSLKSRETFALVLLKSPKDNFTSLQYISVDVGLGKLSNVLGKGIKSSSQTKFAGYPALVNKSEFKSSTKENSSLQTRANQLSSAAKHVFQTLEQLKKDGRFDELETQLVGYLKNIDDVDAAGFKLQQQSFMVYEADKDRVVDPEFVRQALLLLFEVKDGSLQLPVYVAENSLTYLLTHPLFPAEYTPGLLKTLMESPRLMRQAIVTCPNIPCCDLIELLSLVADEEVFKDIISRLLEEFSSDTITQETAKMLKNGAAVDLDAIIARILKLNYGYQILNNFIDSDGLVLSLHYSKNQAQLSKLIAKTQKKVDSLVTDTQLLTLVTQSLSIAEHTTKKKHKKRKDVEINNSSIVEETTNLDSLLPVGNGLVKKDHGRRIPIYSVEKLNI</sequence>
<evidence type="ECO:0000313" key="5">
    <source>
        <dbReference type="Proteomes" id="UP000788993"/>
    </source>
</evidence>
<evidence type="ECO:0000256" key="1">
    <source>
        <dbReference type="SAM" id="MobiDB-lite"/>
    </source>
</evidence>
<dbReference type="EMBL" id="JAEUBD010001178">
    <property type="protein sequence ID" value="KAH3664903.1"/>
    <property type="molecule type" value="Genomic_DNA"/>
</dbReference>